<reference evidence="5" key="1">
    <citation type="submission" date="2023-10" db="EMBL/GenBank/DDBJ databases">
        <authorList>
            <person name="Chen Y."/>
            <person name="Shah S."/>
            <person name="Dougan E. K."/>
            <person name="Thang M."/>
            <person name="Chan C."/>
        </authorList>
    </citation>
    <scope>NUCLEOTIDE SEQUENCE [LARGE SCALE GENOMIC DNA]</scope>
</reference>
<name>A0ABN9UT30_9DINO</name>
<evidence type="ECO:0000313" key="6">
    <source>
        <dbReference type="Proteomes" id="UP001189429"/>
    </source>
</evidence>
<keyword evidence="2" id="KW-1133">Transmembrane helix</keyword>
<feature type="non-terminal residue" evidence="5">
    <location>
        <position position="536"/>
    </location>
</feature>
<accession>A0ABN9UT30</accession>
<dbReference type="InterPro" id="IPR003864">
    <property type="entry name" value="CSC1/OSCA1-like_7TM"/>
</dbReference>
<evidence type="ECO:0000256" key="1">
    <source>
        <dbReference type="SAM" id="MobiDB-lite"/>
    </source>
</evidence>
<gene>
    <name evidence="5" type="ORF">PCOR1329_LOCUS51401</name>
</gene>
<feature type="signal peptide" evidence="3">
    <location>
        <begin position="1"/>
        <end position="22"/>
    </location>
</feature>
<feature type="compositionally biased region" description="Pro residues" evidence="1">
    <location>
        <begin position="418"/>
        <end position="429"/>
    </location>
</feature>
<keyword evidence="3" id="KW-0732">Signal</keyword>
<dbReference type="Proteomes" id="UP001189429">
    <property type="component" value="Unassembled WGS sequence"/>
</dbReference>
<evidence type="ECO:0000313" key="5">
    <source>
        <dbReference type="EMBL" id="CAK0863199.1"/>
    </source>
</evidence>
<evidence type="ECO:0000259" key="4">
    <source>
        <dbReference type="Pfam" id="PF02714"/>
    </source>
</evidence>
<dbReference type="InterPro" id="IPR045122">
    <property type="entry name" value="Csc1-like"/>
</dbReference>
<proteinExistence type="predicted"/>
<evidence type="ECO:0000256" key="2">
    <source>
        <dbReference type="SAM" id="Phobius"/>
    </source>
</evidence>
<dbReference type="Pfam" id="PF02714">
    <property type="entry name" value="RSN1_7TM"/>
    <property type="match status" value="2"/>
</dbReference>
<feature type="transmembrane region" description="Helical" evidence="2">
    <location>
        <begin position="249"/>
        <end position="270"/>
    </location>
</feature>
<protein>
    <recommendedName>
        <fullName evidence="4">CSC1/OSCA1-like 7TM region domain-containing protein</fullName>
    </recommendedName>
</protein>
<keyword evidence="6" id="KW-1185">Reference proteome</keyword>
<dbReference type="EMBL" id="CAUYUJ010016234">
    <property type="protein sequence ID" value="CAK0863199.1"/>
    <property type="molecule type" value="Genomic_DNA"/>
</dbReference>
<feature type="transmembrane region" description="Helical" evidence="2">
    <location>
        <begin position="195"/>
        <end position="213"/>
    </location>
</feature>
<feature type="chain" id="PRO_5047280688" description="CSC1/OSCA1-like 7TM region domain-containing protein" evidence="3">
    <location>
        <begin position="23"/>
        <end position="536"/>
    </location>
</feature>
<dbReference type="PANTHER" id="PTHR13018">
    <property type="entry name" value="PROBABLE MEMBRANE PROTEIN DUF221-RELATED"/>
    <property type="match status" value="1"/>
</dbReference>
<keyword evidence="2" id="KW-0812">Transmembrane</keyword>
<organism evidence="5 6">
    <name type="scientific">Prorocentrum cordatum</name>
    <dbReference type="NCBI Taxonomy" id="2364126"/>
    <lineage>
        <taxon>Eukaryota</taxon>
        <taxon>Sar</taxon>
        <taxon>Alveolata</taxon>
        <taxon>Dinophyceae</taxon>
        <taxon>Prorocentrales</taxon>
        <taxon>Prorocentraceae</taxon>
        <taxon>Prorocentrum</taxon>
    </lineage>
</organism>
<feature type="transmembrane region" description="Helical" evidence="2">
    <location>
        <begin position="277"/>
        <end position="294"/>
    </location>
</feature>
<feature type="region of interest" description="Disordered" evidence="1">
    <location>
        <begin position="352"/>
        <end position="467"/>
    </location>
</feature>
<feature type="compositionally biased region" description="Basic and acidic residues" evidence="1">
    <location>
        <begin position="147"/>
        <end position="167"/>
    </location>
</feature>
<comment type="caution">
    <text evidence="5">The sequence shown here is derived from an EMBL/GenBank/DDBJ whole genome shotgun (WGS) entry which is preliminary data.</text>
</comment>
<sequence length="536" mass="58509">MKEYMPALALVVLQMAVPIVCSQFAQRYERYKIQSQIACITLKRNFRFQLATLWVTVVCARMASTIQEQLNTVVEHPVQIFEILRIAVPEVSVFFLNYIMAQMAVTTPLLLWQPLWTSPPKPQLLDAITESIHGKKSAPGDGATRQNDQHKARGEEPPEQKSDTKGDLEKACPQAAEISKHPRVCPDLPLECTKLGILLVLSLLYSVIAPALMPACMLFFAVAFLIYTWLCLSVWSMDFDCQGNCWFEIFHTTMMGLVLGTVSFTALAFGAGEHGEFSALIVLCVLEVFAWYGIRKHFALPAHFMSLEDASALDEKCGDATHMLDKQYYMNPMLKRSEDVVVQGEVKVVQHEEEEHAEQLRASEPLAASRAVAGDGPEAARGSSTGAACSEAVVPATGVLPTGTGPRPAASSLRRRPSPPPRCSPPPRARPACSGPGRTAERLRGSTRSCVSRSGPPRFGKMPRRRAPCSGASSTLLLLPVALGLQRHATPARAEASPCERPAARLRTAGDAASRRPRGCSLRCGRAAARLLREVA</sequence>
<feature type="domain" description="CSC1/OSCA1-like 7TM region" evidence="4">
    <location>
        <begin position="2"/>
        <end position="113"/>
    </location>
</feature>
<dbReference type="PANTHER" id="PTHR13018:SF5">
    <property type="entry name" value="RE44586P"/>
    <property type="match status" value="1"/>
</dbReference>
<feature type="region of interest" description="Disordered" evidence="1">
    <location>
        <begin position="133"/>
        <end position="167"/>
    </location>
</feature>
<feature type="domain" description="CSC1/OSCA1-like 7TM region" evidence="4">
    <location>
        <begin position="197"/>
        <end position="265"/>
    </location>
</feature>
<feature type="transmembrane region" description="Helical" evidence="2">
    <location>
        <begin position="218"/>
        <end position="237"/>
    </location>
</feature>
<feature type="region of interest" description="Disordered" evidence="1">
    <location>
        <begin position="492"/>
        <end position="519"/>
    </location>
</feature>
<evidence type="ECO:0000256" key="3">
    <source>
        <dbReference type="SAM" id="SignalP"/>
    </source>
</evidence>
<keyword evidence="2" id="KW-0472">Membrane</keyword>
<feature type="compositionally biased region" description="Basic and acidic residues" evidence="1">
    <location>
        <begin position="352"/>
        <end position="361"/>
    </location>
</feature>